<comment type="caution">
    <text evidence="3">The sequence shown here is derived from an EMBL/GenBank/DDBJ whole genome shotgun (WGS) entry which is preliminary data.</text>
</comment>
<dbReference type="InterPro" id="IPR038209">
    <property type="entry name" value="CKK_dom_sf"/>
</dbReference>
<evidence type="ECO:0000256" key="1">
    <source>
        <dbReference type="SAM" id="SignalP"/>
    </source>
</evidence>
<evidence type="ECO:0000259" key="2">
    <source>
        <dbReference type="PROSITE" id="PS51508"/>
    </source>
</evidence>
<dbReference type="GO" id="GO:0005516">
    <property type="term" value="F:calmodulin binding"/>
    <property type="evidence" value="ECO:0007669"/>
    <property type="project" value="InterPro"/>
</dbReference>
<dbReference type="InterPro" id="IPR011033">
    <property type="entry name" value="PRC_barrel-like_sf"/>
</dbReference>
<name>A0AAD5Q5Y5_PYTIN</name>
<dbReference type="GO" id="GO:0008017">
    <property type="term" value="F:microtubule binding"/>
    <property type="evidence" value="ECO:0007669"/>
    <property type="project" value="InterPro"/>
</dbReference>
<dbReference type="PANTHER" id="PTHR21595:SF0">
    <property type="entry name" value="PATRONIN"/>
    <property type="match status" value="1"/>
</dbReference>
<dbReference type="InterPro" id="IPR032940">
    <property type="entry name" value="CAMSAP"/>
</dbReference>
<feature type="chain" id="PRO_5042145669" description="CKK domain-containing protein" evidence="1">
    <location>
        <begin position="18"/>
        <end position="379"/>
    </location>
</feature>
<dbReference type="Pfam" id="PF08683">
    <property type="entry name" value="CAMSAP_CKK"/>
    <property type="match status" value="1"/>
</dbReference>
<proteinExistence type="predicted"/>
<feature type="signal peptide" evidence="1">
    <location>
        <begin position="1"/>
        <end position="17"/>
    </location>
</feature>
<dbReference type="PANTHER" id="PTHR21595">
    <property type="entry name" value="PATRONIN"/>
    <property type="match status" value="1"/>
</dbReference>
<accession>A0AAD5Q5Y5</accession>
<dbReference type="SUPFAM" id="SSF50346">
    <property type="entry name" value="PRC-barrel domain"/>
    <property type="match status" value="1"/>
</dbReference>
<sequence length="379" mass="40301">MTATSSAVAACLGVASALLRPEATPSSVCSKAALQTIVLEAHRLAQQTALPASTTASADVRGLLRLLAGDVAPSLQLVETEPIAGELGQGIGALETRLRRVGEHAHALGPSDHQHDDDDDVLMATMPTVRRASDSVNTFGGVPIRAPVPTATAAAVAQPPHTSEPELESFVVLEQPSTRHERLAELRQRKLQQLQKARDEALKKKVTTRVPVATAVPAPHQTAPAHTASAVLPQTRGPARPSNRQLIQNAIEFTLLAGASLERARTAALQAVAASTCDNFVVLLKSAKELKFRALYEHRPGSSGEEASATFVRIYALSGSAPPVLIEDTIGQFFRYNSGKKEFTPIDARSFTVRTDACALRDALVFTKKTTSAWSKAIL</sequence>
<keyword evidence="4" id="KW-1185">Reference proteome</keyword>
<dbReference type="InterPro" id="IPR014797">
    <property type="entry name" value="CKK_CAMSAP"/>
</dbReference>
<reference evidence="3" key="1">
    <citation type="submission" date="2021-12" db="EMBL/GenBank/DDBJ databases">
        <title>Prjna785345.</title>
        <authorList>
            <person name="Rujirawat T."/>
            <person name="Krajaejun T."/>
        </authorList>
    </citation>
    <scope>NUCLEOTIDE SEQUENCE</scope>
    <source>
        <strain evidence="3">Pi057C3</strain>
    </source>
</reference>
<organism evidence="3 4">
    <name type="scientific">Pythium insidiosum</name>
    <name type="common">Pythiosis disease agent</name>
    <dbReference type="NCBI Taxonomy" id="114742"/>
    <lineage>
        <taxon>Eukaryota</taxon>
        <taxon>Sar</taxon>
        <taxon>Stramenopiles</taxon>
        <taxon>Oomycota</taxon>
        <taxon>Peronosporomycetes</taxon>
        <taxon>Pythiales</taxon>
        <taxon>Pythiaceae</taxon>
        <taxon>Pythium</taxon>
    </lineage>
</organism>
<dbReference type="Gene3D" id="3.10.20.360">
    <property type="entry name" value="CKK domain"/>
    <property type="match status" value="1"/>
</dbReference>
<evidence type="ECO:0000313" key="3">
    <source>
        <dbReference type="EMBL" id="KAJ0399869.1"/>
    </source>
</evidence>
<evidence type="ECO:0000313" key="4">
    <source>
        <dbReference type="Proteomes" id="UP001209570"/>
    </source>
</evidence>
<dbReference type="PROSITE" id="PS51508">
    <property type="entry name" value="CKK"/>
    <property type="match status" value="1"/>
</dbReference>
<dbReference type="SMART" id="SM01051">
    <property type="entry name" value="CAMSAP_CKK"/>
    <property type="match status" value="1"/>
</dbReference>
<dbReference type="Proteomes" id="UP001209570">
    <property type="component" value="Unassembled WGS sequence"/>
</dbReference>
<gene>
    <name evidence="3" type="ORF">P43SY_000437</name>
</gene>
<keyword evidence="1" id="KW-0732">Signal</keyword>
<dbReference type="AlphaFoldDB" id="A0AAD5Q5Y5"/>
<feature type="domain" description="CKK" evidence="2">
    <location>
        <begin position="231"/>
        <end position="376"/>
    </location>
</feature>
<protein>
    <recommendedName>
        <fullName evidence="2">CKK domain-containing protein</fullName>
    </recommendedName>
</protein>
<dbReference type="EMBL" id="JAKCXM010000169">
    <property type="protein sequence ID" value="KAJ0399869.1"/>
    <property type="molecule type" value="Genomic_DNA"/>
</dbReference>